<dbReference type="Pfam" id="PF14269">
    <property type="entry name" value="Arylsulfotran_2"/>
    <property type="match status" value="1"/>
</dbReference>
<dbReference type="PANTHER" id="PTHR35340">
    <property type="entry name" value="PQQ ENZYME REPEAT PROTEIN-RELATED"/>
    <property type="match status" value="1"/>
</dbReference>
<name>A0A4Q4TAU2_9PEZI</name>
<gene>
    <name evidence="2" type="ORF">DL764_005017</name>
</gene>
<dbReference type="Proteomes" id="UP000293360">
    <property type="component" value="Unassembled WGS sequence"/>
</dbReference>
<keyword evidence="1" id="KW-0732">Signal</keyword>
<accession>A0A4Q4TAU2</accession>
<sequence>MSSFPGVAAYFAASLLVCPVAWVLADTPYFRAATGDDEAYNAGAYGDKPNQTYHSSDLRSPRFLINAWRPEAMSNESHIFISPSVSKQHRSPMIFSAKDLSLVYADPNWGGGSNPTPQIFNGTKYLTIWTGTDMKGWGTGGGLILDESYNMLYNITTNGLPTGADNHEFQLTHDGGAMLNNYHTKTYNVTSVGGPEDGRIQDCAFQEIDVVTGEVRFEWHATDHFELTESFGDAYQDRENGWDWFHMNSIFKTLDGNYLISSRHLRTLALINGTDGSRIWQVGGKHNMFEDLSDGKATDFAYQHHARFVDESYTVGDSSAEITFYNNQVMHPTSHSPGCKMDCSRGMRIALDFDAMKVRLVREFYHPRSVQAWAQGGYHSLPNGNALIGWGTVPAVTEFTLNGEVAMDIQFGPWSDAWDGLATSYRVFKSNFKAQPPWPPSIAAFDSIIYVSWNGATEVVSWAVSGGDDPLTLQGITQVEKKGFETAIPPPSNASYFRVDALNSAGNVLASTDVVELATGTKLAGKRLPKYF</sequence>
<proteinExistence type="predicted"/>
<feature type="signal peptide" evidence="1">
    <location>
        <begin position="1"/>
        <end position="25"/>
    </location>
</feature>
<dbReference type="InterPro" id="IPR039535">
    <property type="entry name" value="ASST-like"/>
</dbReference>
<feature type="chain" id="PRO_5020766200" description="ASST-domain-containing protein" evidence="1">
    <location>
        <begin position="26"/>
        <end position="532"/>
    </location>
</feature>
<evidence type="ECO:0000256" key="1">
    <source>
        <dbReference type="SAM" id="SignalP"/>
    </source>
</evidence>
<dbReference type="InterPro" id="IPR053143">
    <property type="entry name" value="Arylsulfate_ST"/>
</dbReference>
<evidence type="ECO:0000313" key="2">
    <source>
        <dbReference type="EMBL" id="RYP03638.1"/>
    </source>
</evidence>
<evidence type="ECO:0008006" key="4">
    <source>
        <dbReference type="Google" id="ProtNLM"/>
    </source>
</evidence>
<dbReference type="PANTHER" id="PTHR35340:SF5">
    <property type="entry name" value="ASST-DOMAIN-CONTAINING PROTEIN"/>
    <property type="match status" value="1"/>
</dbReference>
<keyword evidence="3" id="KW-1185">Reference proteome</keyword>
<dbReference type="STRING" id="155417.A0A4Q4TAU2"/>
<protein>
    <recommendedName>
        <fullName evidence="4">ASST-domain-containing protein</fullName>
    </recommendedName>
</protein>
<dbReference type="OrthoDB" id="5427350at2759"/>
<organism evidence="2 3">
    <name type="scientific">Monosporascus ibericus</name>
    <dbReference type="NCBI Taxonomy" id="155417"/>
    <lineage>
        <taxon>Eukaryota</taxon>
        <taxon>Fungi</taxon>
        <taxon>Dikarya</taxon>
        <taxon>Ascomycota</taxon>
        <taxon>Pezizomycotina</taxon>
        <taxon>Sordariomycetes</taxon>
        <taxon>Xylariomycetidae</taxon>
        <taxon>Xylariales</taxon>
        <taxon>Xylariales incertae sedis</taxon>
        <taxon>Monosporascus</taxon>
    </lineage>
</organism>
<reference evidence="2 3" key="1">
    <citation type="submission" date="2018-06" db="EMBL/GenBank/DDBJ databases">
        <title>Complete Genomes of Monosporascus.</title>
        <authorList>
            <person name="Robinson A.J."/>
            <person name="Natvig D.O."/>
        </authorList>
    </citation>
    <scope>NUCLEOTIDE SEQUENCE [LARGE SCALE GENOMIC DNA]</scope>
    <source>
        <strain evidence="2 3">CBS 110550</strain>
    </source>
</reference>
<dbReference type="AlphaFoldDB" id="A0A4Q4TAU2"/>
<comment type="caution">
    <text evidence="2">The sequence shown here is derived from an EMBL/GenBank/DDBJ whole genome shotgun (WGS) entry which is preliminary data.</text>
</comment>
<dbReference type="EMBL" id="QJNU01000250">
    <property type="protein sequence ID" value="RYP03638.1"/>
    <property type="molecule type" value="Genomic_DNA"/>
</dbReference>
<evidence type="ECO:0000313" key="3">
    <source>
        <dbReference type="Proteomes" id="UP000293360"/>
    </source>
</evidence>